<dbReference type="PIRSF" id="PIRSF006324">
    <property type="entry name" value="LeuE"/>
    <property type="match status" value="1"/>
</dbReference>
<reference evidence="7 8" key="1">
    <citation type="submission" date="2015-04" db="EMBL/GenBank/DDBJ databases">
        <title>Whole genome shotgun sequence of Sphingomonas changbaiensis NBRC 104936.</title>
        <authorList>
            <person name="Katano-Makiyama Y."/>
            <person name="Hosoyama A."/>
            <person name="Hashimoto M."/>
            <person name="Noguchi M."/>
            <person name="Tsuchikane K."/>
            <person name="Ohji S."/>
            <person name="Yamazoe A."/>
            <person name="Ichikawa N."/>
            <person name="Kimura A."/>
            <person name="Fujita N."/>
        </authorList>
    </citation>
    <scope>NUCLEOTIDE SEQUENCE [LARGE SCALE GENOMIC DNA]</scope>
    <source>
        <strain evidence="7 8">NBRC 104936</strain>
    </source>
</reference>
<evidence type="ECO:0000256" key="2">
    <source>
        <dbReference type="ARBA" id="ARBA00022475"/>
    </source>
</evidence>
<accession>A0A0E9ML09</accession>
<dbReference type="STRING" id="1219043.SCH01S_15_00770"/>
<comment type="subcellular location">
    <subcellularLocation>
        <location evidence="1">Cell membrane</location>
        <topology evidence="1">Multi-pass membrane protein</topology>
    </subcellularLocation>
</comment>
<comment type="caution">
    <text evidence="7">The sequence shown here is derived from an EMBL/GenBank/DDBJ whole genome shotgun (WGS) entry which is preliminary data.</text>
</comment>
<protein>
    <submittedName>
        <fullName evidence="7">Putative amino acid transporter</fullName>
    </submittedName>
</protein>
<dbReference type="Pfam" id="PF01810">
    <property type="entry name" value="LysE"/>
    <property type="match status" value="1"/>
</dbReference>
<feature type="transmembrane region" description="Helical" evidence="6">
    <location>
        <begin position="16"/>
        <end position="39"/>
    </location>
</feature>
<dbReference type="InterPro" id="IPR001123">
    <property type="entry name" value="LeuE-type"/>
</dbReference>
<evidence type="ECO:0000313" key="8">
    <source>
        <dbReference type="Proteomes" id="UP000033202"/>
    </source>
</evidence>
<dbReference type="GO" id="GO:0005886">
    <property type="term" value="C:plasma membrane"/>
    <property type="evidence" value="ECO:0007669"/>
    <property type="project" value="UniProtKB-SubCell"/>
</dbReference>
<evidence type="ECO:0000256" key="6">
    <source>
        <dbReference type="SAM" id="Phobius"/>
    </source>
</evidence>
<keyword evidence="5 6" id="KW-0472">Membrane</keyword>
<evidence type="ECO:0000256" key="1">
    <source>
        <dbReference type="ARBA" id="ARBA00004651"/>
    </source>
</evidence>
<evidence type="ECO:0000256" key="4">
    <source>
        <dbReference type="ARBA" id="ARBA00022989"/>
    </source>
</evidence>
<evidence type="ECO:0000256" key="5">
    <source>
        <dbReference type="ARBA" id="ARBA00023136"/>
    </source>
</evidence>
<dbReference type="PANTHER" id="PTHR30086">
    <property type="entry name" value="ARGININE EXPORTER PROTEIN ARGO"/>
    <property type="match status" value="1"/>
</dbReference>
<keyword evidence="2" id="KW-1003">Cell membrane</keyword>
<dbReference type="EMBL" id="BBWU01000015">
    <property type="protein sequence ID" value="GAO38452.1"/>
    <property type="molecule type" value="Genomic_DNA"/>
</dbReference>
<name>A0A0E9ML09_9SPHN</name>
<feature type="transmembrane region" description="Helical" evidence="6">
    <location>
        <begin position="192"/>
        <end position="211"/>
    </location>
</feature>
<gene>
    <name evidence="7" type="ORF">SCH01S_15_00770</name>
</gene>
<dbReference type="RefSeq" id="WP_046347289.1">
    <property type="nucleotide sequence ID" value="NZ_BBWU01000015.1"/>
</dbReference>
<keyword evidence="4 6" id="KW-1133">Transmembrane helix</keyword>
<dbReference type="PANTHER" id="PTHR30086:SF20">
    <property type="entry name" value="ARGININE EXPORTER PROTEIN ARGO-RELATED"/>
    <property type="match status" value="1"/>
</dbReference>
<dbReference type="OrthoDB" id="9804822at2"/>
<feature type="transmembrane region" description="Helical" evidence="6">
    <location>
        <begin position="81"/>
        <end position="101"/>
    </location>
</feature>
<feature type="transmembrane region" description="Helical" evidence="6">
    <location>
        <begin position="151"/>
        <end position="180"/>
    </location>
</feature>
<dbReference type="Proteomes" id="UP000033202">
    <property type="component" value="Unassembled WGS sequence"/>
</dbReference>
<feature type="transmembrane region" description="Helical" evidence="6">
    <location>
        <begin position="122"/>
        <end position="139"/>
    </location>
</feature>
<dbReference type="GO" id="GO:0015171">
    <property type="term" value="F:amino acid transmembrane transporter activity"/>
    <property type="evidence" value="ECO:0007669"/>
    <property type="project" value="TreeGrafter"/>
</dbReference>
<proteinExistence type="predicted"/>
<sequence>MIALAGYELLPDWPRFAAFAAAGLALNVVPGADMTFVIAAGARGGRRAGAIAALGIGAGTLGHIVAAVLGLSALLMSSQALFEALKLVGAAYLLYVAVGLLRAPKPEAKAVAAPARLFRTAALINLTNPKVALFFLAFLPQFVDPAAQAPALQILCLGLWFDLVGTLVNAVIGVGAAGTAVRLGRIPWFGRAARWCAATLLGGLAIQLALAERR</sequence>
<feature type="transmembrane region" description="Helical" evidence="6">
    <location>
        <begin position="51"/>
        <end position="75"/>
    </location>
</feature>
<evidence type="ECO:0000256" key="3">
    <source>
        <dbReference type="ARBA" id="ARBA00022692"/>
    </source>
</evidence>
<keyword evidence="8" id="KW-1185">Reference proteome</keyword>
<keyword evidence="3 6" id="KW-0812">Transmembrane</keyword>
<evidence type="ECO:0000313" key="7">
    <source>
        <dbReference type="EMBL" id="GAO38452.1"/>
    </source>
</evidence>
<dbReference type="AlphaFoldDB" id="A0A0E9ML09"/>
<organism evidence="7 8">
    <name type="scientific">Sphingomonas changbaiensis NBRC 104936</name>
    <dbReference type="NCBI Taxonomy" id="1219043"/>
    <lineage>
        <taxon>Bacteria</taxon>
        <taxon>Pseudomonadati</taxon>
        <taxon>Pseudomonadota</taxon>
        <taxon>Alphaproteobacteria</taxon>
        <taxon>Sphingomonadales</taxon>
        <taxon>Sphingomonadaceae</taxon>
        <taxon>Sphingomonas</taxon>
    </lineage>
</organism>